<gene>
    <name evidence="2" type="ORF">NCTC4837_04334</name>
</gene>
<dbReference type="InterPro" id="IPR051207">
    <property type="entry name" value="ComplexI_NDUFA9_subunit"/>
</dbReference>
<dbReference type="OMA" id="EWYGESK"/>
<dbReference type="Proteomes" id="UP000251082">
    <property type="component" value="Unassembled WGS sequence"/>
</dbReference>
<protein>
    <submittedName>
        <fullName evidence="2">NAD-dependent epimerase/dehydratase</fullName>
    </submittedName>
</protein>
<dbReference type="PANTHER" id="PTHR12126:SF11">
    <property type="entry name" value="NADH DEHYDROGENASE [UBIQUINONE] 1 ALPHA SUBCOMPLEX SUBUNIT 9, MITOCHONDRIAL"/>
    <property type="match status" value="1"/>
</dbReference>
<dbReference type="InterPro" id="IPR001509">
    <property type="entry name" value="Epimerase_deHydtase"/>
</dbReference>
<dbReference type="PANTHER" id="PTHR12126">
    <property type="entry name" value="NADH-UBIQUINONE OXIDOREDUCTASE 39 KDA SUBUNIT-RELATED"/>
    <property type="match status" value="1"/>
</dbReference>
<organism evidence="2 3">
    <name type="scientific">Shigella dysenteriae</name>
    <dbReference type="NCBI Taxonomy" id="622"/>
    <lineage>
        <taxon>Bacteria</taxon>
        <taxon>Pseudomonadati</taxon>
        <taxon>Pseudomonadota</taxon>
        <taxon>Gammaproteobacteria</taxon>
        <taxon>Enterobacterales</taxon>
        <taxon>Enterobacteriaceae</taxon>
        <taxon>Shigella</taxon>
    </lineage>
</organism>
<evidence type="ECO:0000259" key="1">
    <source>
        <dbReference type="Pfam" id="PF01370"/>
    </source>
</evidence>
<dbReference type="InterPro" id="IPR036291">
    <property type="entry name" value="NAD(P)-bd_dom_sf"/>
</dbReference>
<feature type="domain" description="NAD-dependent epimerase/dehydratase" evidence="1">
    <location>
        <begin position="5"/>
        <end position="198"/>
    </location>
</feature>
<dbReference type="GO" id="GO:0044877">
    <property type="term" value="F:protein-containing complex binding"/>
    <property type="evidence" value="ECO:0007669"/>
    <property type="project" value="TreeGrafter"/>
</dbReference>
<dbReference type="EMBL" id="UAUQ01000014">
    <property type="protein sequence ID" value="SPZ79619.1"/>
    <property type="molecule type" value="Genomic_DNA"/>
</dbReference>
<name>A0A2X2KAQ1_SHIDY</name>
<sequence>MNQTVAVTGATGFIGKYIIDNLLVRGFHVRALTRTARAHVNDNLTWVRGSLEDTHSLSELVAGASAVVHCAGQVRGHKEEIFTHCNVDGSLHLMQAAKESGFCQRFLFISSLAARHPELSWYANSKHVAEQRLTAMADEITLGVFRPTAVYGPGDKELKPLFDWMLRGLLPRLGAPDTQLSFLHVTDFAQAVGQWLSAETVQTQTYELCDGVAGSYDWQRVQQLAADARCGSVRMVGIPLPVLTCLADISTALSRLAGKEPMLTRSKIRELTHADWSASNNRISEDINWFPGISLEHALGNDSNLLIVFYVQIMPDDFVMQLHRF</sequence>
<dbReference type="AlphaFoldDB" id="A0A2X2KAQ1"/>
<dbReference type="Pfam" id="PF01370">
    <property type="entry name" value="Epimerase"/>
    <property type="match status" value="1"/>
</dbReference>
<dbReference type="Gene3D" id="3.40.50.720">
    <property type="entry name" value="NAD(P)-binding Rossmann-like Domain"/>
    <property type="match status" value="1"/>
</dbReference>
<accession>A0A2X2KAQ1</accession>
<reference evidence="2 3" key="1">
    <citation type="submission" date="2018-06" db="EMBL/GenBank/DDBJ databases">
        <authorList>
            <consortium name="Pathogen Informatics"/>
            <person name="Doyle S."/>
        </authorList>
    </citation>
    <scope>NUCLEOTIDE SEQUENCE [LARGE SCALE GENOMIC DNA]</scope>
    <source>
        <strain evidence="2 3">NCTC4837</strain>
    </source>
</reference>
<evidence type="ECO:0000313" key="3">
    <source>
        <dbReference type="Proteomes" id="UP000251082"/>
    </source>
</evidence>
<evidence type="ECO:0000313" key="2">
    <source>
        <dbReference type="EMBL" id="SPZ79619.1"/>
    </source>
</evidence>
<proteinExistence type="predicted"/>
<dbReference type="SUPFAM" id="SSF51735">
    <property type="entry name" value="NAD(P)-binding Rossmann-fold domains"/>
    <property type="match status" value="1"/>
</dbReference>